<gene>
    <name evidence="2" type="ORF">NS96R_20160</name>
</gene>
<sequence length="143" mass="15807">MLLTSHFTLNEMTVSQVAARNGVDNTPSQPIIDNLRLLCETLEQVRALWNAPIIISSGYRSEQVNRLLGGASNSQHMQGLAADFTVVGHSPRDTVQRISTSPIMFDQLILEFERWVHLSVTPGIPRRQVLTLRKGGGYLAGLV</sequence>
<protein>
    <submittedName>
        <fullName evidence="2">Peptidase M15</fullName>
    </submittedName>
</protein>
<feature type="domain" description="Peptidase M15A C-terminal" evidence="1">
    <location>
        <begin position="6"/>
        <end position="119"/>
    </location>
</feature>
<reference evidence="2 3" key="1">
    <citation type="journal article" date="2016" name="Front. Microbiol.">
        <title>Genomic Resource of Rice Seed Associated Bacteria.</title>
        <authorList>
            <person name="Midha S."/>
            <person name="Bansal K."/>
            <person name="Sharma S."/>
            <person name="Kumar N."/>
            <person name="Patil P.P."/>
            <person name="Chaudhry V."/>
            <person name="Patil P.B."/>
        </authorList>
    </citation>
    <scope>NUCLEOTIDE SEQUENCE [LARGE SCALE GENOMIC DNA]</scope>
    <source>
        <strain evidence="2 3">NS96</strain>
    </source>
</reference>
<evidence type="ECO:0000313" key="3">
    <source>
        <dbReference type="Proteomes" id="UP000071644"/>
    </source>
</evidence>
<evidence type="ECO:0000313" key="2">
    <source>
        <dbReference type="EMBL" id="KTT14950.1"/>
    </source>
</evidence>
<accession>A0AAJ0LGQ0</accession>
<dbReference type="RefSeq" id="WP_058639848.1">
    <property type="nucleotide sequence ID" value="NZ_LDSN01000073.1"/>
</dbReference>
<evidence type="ECO:0000259" key="1">
    <source>
        <dbReference type="Pfam" id="PF08291"/>
    </source>
</evidence>
<dbReference type="Proteomes" id="UP000071644">
    <property type="component" value="Unassembled WGS sequence"/>
</dbReference>
<dbReference type="AlphaFoldDB" id="A0AAJ0LGQ0"/>
<dbReference type="Pfam" id="PF08291">
    <property type="entry name" value="Peptidase_M15_3"/>
    <property type="match status" value="1"/>
</dbReference>
<name>A0AAJ0LGQ0_9PSED</name>
<dbReference type="EMBL" id="LDSN01000073">
    <property type="protein sequence ID" value="KTT14950.1"/>
    <property type="molecule type" value="Genomic_DNA"/>
</dbReference>
<dbReference type="Gene3D" id="3.30.1380.10">
    <property type="match status" value="1"/>
</dbReference>
<proteinExistence type="predicted"/>
<dbReference type="SUPFAM" id="SSF55166">
    <property type="entry name" value="Hedgehog/DD-peptidase"/>
    <property type="match status" value="1"/>
</dbReference>
<dbReference type="InterPro" id="IPR013230">
    <property type="entry name" value="Peptidase_M15A_C"/>
</dbReference>
<dbReference type="InterPro" id="IPR009045">
    <property type="entry name" value="Zn_M74/Hedgehog-like"/>
</dbReference>
<comment type="caution">
    <text evidence="2">The sequence shown here is derived from an EMBL/GenBank/DDBJ whole genome shotgun (WGS) entry which is preliminary data.</text>
</comment>
<organism evidence="2 3">
    <name type="scientific">Pseudomonas parafulva</name>
    <dbReference type="NCBI Taxonomy" id="157782"/>
    <lineage>
        <taxon>Bacteria</taxon>
        <taxon>Pseudomonadati</taxon>
        <taxon>Pseudomonadota</taxon>
        <taxon>Gammaproteobacteria</taxon>
        <taxon>Pseudomonadales</taxon>
        <taxon>Pseudomonadaceae</taxon>
        <taxon>Pseudomonas</taxon>
    </lineage>
</organism>